<evidence type="ECO:0000256" key="3">
    <source>
        <dbReference type="ARBA" id="ARBA00022448"/>
    </source>
</evidence>
<dbReference type="OrthoDB" id="9812682at2"/>
<comment type="caution">
    <text evidence="6">The sequence shown here is derived from an EMBL/GenBank/DDBJ whole genome shotgun (WGS) entry which is preliminary data.</text>
</comment>
<proteinExistence type="inferred from homology"/>
<organism evidence="6 7">
    <name type="scientific">Inquilinus limosus MP06</name>
    <dbReference type="NCBI Taxonomy" id="1398085"/>
    <lineage>
        <taxon>Bacteria</taxon>
        <taxon>Pseudomonadati</taxon>
        <taxon>Pseudomonadota</taxon>
        <taxon>Alphaproteobacteria</taxon>
        <taxon>Rhodospirillales</taxon>
        <taxon>Rhodospirillaceae</taxon>
        <taxon>Inquilinus</taxon>
    </lineage>
</organism>
<dbReference type="GO" id="GO:0042597">
    <property type="term" value="C:periplasmic space"/>
    <property type="evidence" value="ECO:0007669"/>
    <property type="project" value="UniProtKB-SubCell"/>
</dbReference>
<keyword evidence="4 5" id="KW-0732">Signal</keyword>
<evidence type="ECO:0000256" key="4">
    <source>
        <dbReference type="ARBA" id="ARBA00022729"/>
    </source>
</evidence>
<dbReference type="Gene3D" id="3.40.190.10">
    <property type="entry name" value="Periplasmic binding protein-like II"/>
    <property type="match status" value="2"/>
</dbReference>
<feature type="chain" id="PRO_5001961213" evidence="5">
    <location>
        <begin position="25"/>
        <end position="486"/>
    </location>
</feature>
<dbReference type="InterPro" id="IPR006059">
    <property type="entry name" value="SBP"/>
</dbReference>
<gene>
    <name evidence="6" type="ORF">P409_07755</name>
</gene>
<dbReference type="SUPFAM" id="SSF53850">
    <property type="entry name" value="Periplasmic binding protein-like II"/>
    <property type="match status" value="1"/>
</dbReference>
<evidence type="ECO:0000256" key="1">
    <source>
        <dbReference type="ARBA" id="ARBA00004418"/>
    </source>
</evidence>
<evidence type="ECO:0000313" key="7">
    <source>
        <dbReference type="Proteomes" id="UP000029995"/>
    </source>
</evidence>
<sequence>MKTMLLTAAGALALTAALHGPAAAACDPDYSGVTLTAGSQTGPFIALALQMAAKTWEQKTCGKVNVVEFPFGELYPKYLTAMTAGESTFDVITFAPAWMPDFSPYLSEMPDSVRQGKDWEDIAPVYRDRLMVWDGKHLSQTIDGDLHTLSYRRDLFDDPKEKEAFKAKYGYDLAPPKTWKEYYDIAEFFTRPDQKLWGTAEAFRRGGQQFWFFFTHAASYTNDPQNPGSMFFDPETMDAQVNNPGWVKALEDYIKSVKFSPPGALNFSSGDIRTAFSGGQVAMNFDWGDTGVIAADKTQSKVAGHVGSALTPGSTEIWNHKTKAWDKFDQPVFSPFMAFGGWQAAVPSAGKNVEAAWNYVEWVSNPENSGTATVTGGSGVNPYRLSHFAPDRWLAKMTKEEADEYLAAQRGSLEAKNVALDMRIPGYFSYTEVLEIELSKALAGEVTAQQALDSIAEQWNKLTDEFGRDTQLAAYRASMGLPPLKK</sequence>
<evidence type="ECO:0000313" key="6">
    <source>
        <dbReference type="EMBL" id="KGM34859.1"/>
    </source>
</evidence>
<dbReference type="PANTHER" id="PTHR43649:SF34">
    <property type="entry name" value="ABC TRANSPORTER PERIPLASMIC-BINDING PROTEIN YCJN-RELATED"/>
    <property type="match status" value="1"/>
</dbReference>
<name>A0A0A0D9U7_9PROT</name>
<keyword evidence="3" id="KW-0813">Transport</keyword>
<dbReference type="PROSITE" id="PS51257">
    <property type="entry name" value="PROKAR_LIPOPROTEIN"/>
    <property type="match status" value="1"/>
</dbReference>
<evidence type="ECO:0000256" key="5">
    <source>
        <dbReference type="SAM" id="SignalP"/>
    </source>
</evidence>
<comment type="subcellular location">
    <subcellularLocation>
        <location evidence="1">Periplasm</location>
    </subcellularLocation>
</comment>
<evidence type="ECO:0000256" key="2">
    <source>
        <dbReference type="ARBA" id="ARBA00008520"/>
    </source>
</evidence>
<dbReference type="InterPro" id="IPR050490">
    <property type="entry name" value="Bact_solute-bd_prot1"/>
</dbReference>
<dbReference type="Proteomes" id="UP000029995">
    <property type="component" value="Unassembled WGS sequence"/>
</dbReference>
<dbReference type="PANTHER" id="PTHR43649">
    <property type="entry name" value="ARABINOSE-BINDING PROTEIN-RELATED"/>
    <property type="match status" value="1"/>
</dbReference>
<feature type="signal peptide" evidence="5">
    <location>
        <begin position="1"/>
        <end position="24"/>
    </location>
</feature>
<reference evidence="6 7" key="1">
    <citation type="submission" date="2014-01" db="EMBL/GenBank/DDBJ databases">
        <title>Genome sequence determination for a cystic fibrosis isolate, Inquilinus limosus.</title>
        <authorList>
            <person name="Pino M."/>
            <person name="Di Conza J."/>
            <person name="Gutkind G."/>
        </authorList>
    </citation>
    <scope>NUCLEOTIDE SEQUENCE [LARGE SCALE GENOMIC DNA]</scope>
    <source>
        <strain evidence="6 7">MP06</strain>
    </source>
</reference>
<dbReference type="Pfam" id="PF01547">
    <property type="entry name" value="SBP_bac_1"/>
    <property type="match status" value="1"/>
</dbReference>
<dbReference type="RefSeq" id="WP_034833911.1">
    <property type="nucleotide sequence ID" value="NZ_JANX01000063.1"/>
</dbReference>
<dbReference type="EMBL" id="JANX01000063">
    <property type="protein sequence ID" value="KGM34859.1"/>
    <property type="molecule type" value="Genomic_DNA"/>
</dbReference>
<protein>
    <submittedName>
        <fullName evidence="6">ABC transporter substrate-binding protein</fullName>
    </submittedName>
</protein>
<dbReference type="AlphaFoldDB" id="A0A0A0D9U7"/>
<accession>A0A0A0D9U7</accession>
<comment type="similarity">
    <text evidence="2">Belongs to the bacterial solute-binding protein 1 family.</text>
</comment>